<dbReference type="GO" id="GO:0020037">
    <property type="term" value="F:heme binding"/>
    <property type="evidence" value="ECO:0007669"/>
    <property type="project" value="TreeGrafter"/>
</dbReference>
<dbReference type="EMBL" id="JACHBQ010000001">
    <property type="protein sequence ID" value="MBB5641012.1"/>
    <property type="molecule type" value="Genomic_DNA"/>
</dbReference>
<dbReference type="Gene3D" id="1.20.950.20">
    <property type="entry name" value="Transmembrane di-heme cytochromes, Chain C"/>
    <property type="match status" value="1"/>
</dbReference>
<dbReference type="SUPFAM" id="SSF81342">
    <property type="entry name" value="Transmembrane di-heme cytochromes"/>
    <property type="match status" value="1"/>
</dbReference>
<dbReference type="AlphaFoldDB" id="A0A7W8ZW13"/>
<evidence type="ECO:0000259" key="7">
    <source>
        <dbReference type="Pfam" id="PF01292"/>
    </source>
</evidence>
<comment type="subcellular location">
    <subcellularLocation>
        <location evidence="1">Cell membrane</location>
        <topology evidence="1">Multi-pass membrane protein</topology>
    </subcellularLocation>
</comment>
<evidence type="ECO:0000256" key="1">
    <source>
        <dbReference type="ARBA" id="ARBA00004651"/>
    </source>
</evidence>
<feature type="transmembrane region" description="Helical" evidence="6">
    <location>
        <begin position="236"/>
        <end position="261"/>
    </location>
</feature>
<evidence type="ECO:0000256" key="4">
    <source>
        <dbReference type="ARBA" id="ARBA00022989"/>
    </source>
</evidence>
<evidence type="ECO:0000256" key="3">
    <source>
        <dbReference type="ARBA" id="ARBA00022692"/>
    </source>
</evidence>
<evidence type="ECO:0000313" key="8">
    <source>
        <dbReference type="EMBL" id="MBB5641012.1"/>
    </source>
</evidence>
<feature type="transmembrane region" description="Helical" evidence="6">
    <location>
        <begin position="73"/>
        <end position="92"/>
    </location>
</feature>
<dbReference type="Proteomes" id="UP000561726">
    <property type="component" value="Unassembled WGS sequence"/>
</dbReference>
<name>A0A7W8ZW13_9MICO</name>
<dbReference type="Pfam" id="PF01292">
    <property type="entry name" value="Ni_hydr_CYTB"/>
    <property type="match status" value="1"/>
</dbReference>
<proteinExistence type="predicted"/>
<comment type="caution">
    <text evidence="8">The sequence shown here is derived from an EMBL/GenBank/DDBJ whole genome shotgun (WGS) entry which is preliminary data.</text>
</comment>
<feature type="domain" description="Cytochrome b561 bacterial/Ni-hydrogenase" evidence="7">
    <location>
        <begin position="73"/>
        <end position="267"/>
    </location>
</feature>
<evidence type="ECO:0000256" key="6">
    <source>
        <dbReference type="SAM" id="Phobius"/>
    </source>
</evidence>
<evidence type="ECO:0000256" key="5">
    <source>
        <dbReference type="ARBA" id="ARBA00023136"/>
    </source>
</evidence>
<sequence>MSQKAPAITTAKQLATFRESAWFKLVWIVPTAIVLVFATGVAAQLFRSREAGLNFLTTYPGEAHLPEWAPVGFPAWLAWQHGINALLMVFVIKSGWQIRTTQRPALYFTRNNIGILRSKRAPKKISINLWLHIVTDTLWVLNGIVFYVLLFVTAQWTRIVPISWDVVPNALSAGIQYASLNWPTEDGWVNYNSLQLLTYFTIVFIVAPLSILTGLRMSPSWPQNATWLNKAFPIEVARAMHFPLMLAFAGFIVVHVALVLATGALRNLNHMYAASDATNWLGFWIFVASVVVMAGAWLALKPISLRLIASTMGKVTRN</sequence>
<evidence type="ECO:0000313" key="9">
    <source>
        <dbReference type="Proteomes" id="UP000561726"/>
    </source>
</evidence>
<keyword evidence="2" id="KW-1003">Cell membrane</keyword>
<keyword evidence="3 6" id="KW-0812">Transmembrane</keyword>
<keyword evidence="4 6" id="KW-1133">Transmembrane helix</keyword>
<dbReference type="PANTHER" id="PTHR30485">
    <property type="entry name" value="NI/FE-HYDROGENASE 1 B-TYPE CYTOCHROME SUBUNIT"/>
    <property type="match status" value="1"/>
</dbReference>
<feature type="transmembrane region" description="Helical" evidence="6">
    <location>
        <begin position="281"/>
        <end position="300"/>
    </location>
</feature>
<keyword evidence="5 6" id="KW-0472">Membrane</keyword>
<feature type="transmembrane region" description="Helical" evidence="6">
    <location>
        <begin position="129"/>
        <end position="154"/>
    </location>
</feature>
<gene>
    <name evidence="8" type="ORF">BJ997_001560</name>
</gene>
<reference evidence="8 9" key="1">
    <citation type="submission" date="2020-08" db="EMBL/GenBank/DDBJ databases">
        <title>Sequencing the genomes of 1000 actinobacteria strains.</title>
        <authorList>
            <person name="Klenk H.-P."/>
        </authorList>
    </citation>
    <scope>NUCLEOTIDE SEQUENCE [LARGE SCALE GENOMIC DNA]</scope>
    <source>
        <strain evidence="8 9">DSM 21065</strain>
    </source>
</reference>
<dbReference type="PANTHER" id="PTHR30485:SF1">
    <property type="entry name" value="CYTOCHROME YDHU-RELATED"/>
    <property type="match status" value="1"/>
</dbReference>
<feature type="transmembrane region" description="Helical" evidence="6">
    <location>
        <begin position="21"/>
        <end position="46"/>
    </location>
</feature>
<accession>A0A7W8ZW13</accession>
<evidence type="ECO:0000256" key="2">
    <source>
        <dbReference type="ARBA" id="ARBA00022475"/>
    </source>
</evidence>
<dbReference type="InterPro" id="IPR016174">
    <property type="entry name" value="Di-haem_cyt_TM"/>
</dbReference>
<organism evidence="8 9">
    <name type="scientific">Cryobacterium roopkundense</name>
    <dbReference type="NCBI Taxonomy" id="1001240"/>
    <lineage>
        <taxon>Bacteria</taxon>
        <taxon>Bacillati</taxon>
        <taxon>Actinomycetota</taxon>
        <taxon>Actinomycetes</taxon>
        <taxon>Micrococcales</taxon>
        <taxon>Microbacteriaceae</taxon>
        <taxon>Cryobacterium</taxon>
    </lineage>
</organism>
<dbReference type="GO" id="GO:0005886">
    <property type="term" value="C:plasma membrane"/>
    <property type="evidence" value="ECO:0007669"/>
    <property type="project" value="UniProtKB-SubCell"/>
</dbReference>
<dbReference type="GO" id="GO:0009055">
    <property type="term" value="F:electron transfer activity"/>
    <property type="evidence" value="ECO:0007669"/>
    <property type="project" value="InterPro"/>
</dbReference>
<dbReference type="InterPro" id="IPR051542">
    <property type="entry name" value="Hydrogenase_cytochrome"/>
</dbReference>
<feature type="transmembrane region" description="Helical" evidence="6">
    <location>
        <begin position="196"/>
        <end position="215"/>
    </location>
</feature>
<dbReference type="InterPro" id="IPR011577">
    <property type="entry name" value="Cyt_b561_bac/Ni-Hgenase"/>
</dbReference>
<dbReference type="GO" id="GO:0022904">
    <property type="term" value="P:respiratory electron transport chain"/>
    <property type="evidence" value="ECO:0007669"/>
    <property type="project" value="InterPro"/>
</dbReference>
<protein>
    <submittedName>
        <fullName evidence="8">Thiosulfate reductase cytochrome b subunit</fullName>
    </submittedName>
</protein>